<evidence type="ECO:0000259" key="8">
    <source>
        <dbReference type="PROSITE" id="PS50109"/>
    </source>
</evidence>
<dbReference type="CDD" id="cd00156">
    <property type="entry name" value="REC"/>
    <property type="match status" value="1"/>
</dbReference>
<keyword evidence="5" id="KW-0418">Kinase</keyword>
<dbReference type="InterPro" id="IPR011006">
    <property type="entry name" value="CheY-like_superfamily"/>
</dbReference>
<evidence type="ECO:0000259" key="11">
    <source>
        <dbReference type="PROSITE" id="PS50113"/>
    </source>
</evidence>
<dbReference type="SUPFAM" id="SSF55785">
    <property type="entry name" value="PYP-like sensor domain (PAS domain)"/>
    <property type="match status" value="5"/>
</dbReference>
<keyword evidence="7" id="KW-0175">Coiled coil</keyword>
<organism evidence="12 13">
    <name type="scientific">Halobacterium bonnevillei</name>
    <dbReference type="NCBI Taxonomy" id="2692200"/>
    <lineage>
        <taxon>Archaea</taxon>
        <taxon>Methanobacteriati</taxon>
        <taxon>Methanobacteriota</taxon>
        <taxon>Stenosarchaea group</taxon>
        <taxon>Halobacteria</taxon>
        <taxon>Halobacteriales</taxon>
        <taxon>Halobacteriaceae</taxon>
        <taxon>Halobacterium</taxon>
    </lineage>
</organism>
<dbReference type="PRINTS" id="PR00344">
    <property type="entry name" value="BCTRLSENSOR"/>
</dbReference>
<dbReference type="Pfam" id="PF00989">
    <property type="entry name" value="PAS"/>
    <property type="match status" value="1"/>
</dbReference>
<dbReference type="PANTHER" id="PTHR43304">
    <property type="entry name" value="PHYTOCHROME-LIKE PROTEIN CPH1"/>
    <property type="match status" value="1"/>
</dbReference>
<gene>
    <name evidence="12" type="ORF">GRX66_05190</name>
</gene>
<dbReference type="InterPro" id="IPR001789">
    <property type="entry name" value="Sig_transdc_resp-reg_receiver"/>
</dbReference>
<dbReference type="SUPFAM" id="SSF55874">
    <property type="entry name" value="ATPase domain of HSP90 chaperone/DNA topoisomerase II/histidine kinase"/>
    <property type="match status" value="1"/>
</dbReference>
<evidence type="ECO:0000256" key="5">
    <source>
        <dbReference type="ARBA" id="ARBA00022777"/>
    </source>
</evidence>
<dbReference type="Pfam" id="PF12860">
    <property type="entry name" value="PAS_7"/>
    <property type="match status" value="1"/>
</dbReference>
<dbReference type="RefSeq" id="WP_159525585.1">
    <property type="nucleotide sequence ID" value="NZ_WUUU01000024.1"/>
</dbReference>
<dbReference type="OrthoDB" id="3369at2157"/>
<dbReference type="InterPro" id="IPR001610">
    <property type="entry name" value="PAC"/>
</dbReference>
<evidence type="ECO:0000259" key="10">
    <source>
        <dbReference type="PROSITE" id="PS50112"/>
    </source>
</evidence>
<dbReference type="PROSITE" id="PS50110">
    <property type="entry name" value="RESPONSE_REGULATORY"/>
    <property type="match status" value="1"/>
</dbReference>
<feature type="domain" description="Response regulatory" evidence="9">
    <location>
        <begin position="23"/>
        <end position="139"/>
    </location>
</feature>
<feature type="domain" description="PAS" evidence="10">
    <location>
        <begin position="680"/>
        <end position="729"/>
    </location>
</feature>
<dbReference type="Gene3D" id="3.30.565.10">
    <property type="entry name" value="Histidine kinase-like ATPase, C-terminal domain"/>
    <property type="match status" value="1"/>
</dbReference>
<dbReference type="InterPro" id="IPR013767">
    <property type="entry name" value="PAS_fold"/>
</dbReference>
<dbReference type="SMART" id="SM00086">
    <property type="entry name" value="PAC"/>
    <property type="match status" value="4"/>
</dbReference>
<dbReference type="SMART" id="SM00387">
    <property type="entry name" value="HATPase_c"/>
    <property type="match status" value="1"/>
</dbReference>
<dbReference type="InterPro" id="IPR004358">
    <property type="entry name" value="Sig_transdc_His_kin-like_C"/>
</dbReference>
<dbReference type="InterPro" id="IPR036097">
    <property type="entry name" value="HisK_dim/P_sf"/>
</dbReference>
<dbReference type="SMART" id="SM00448">
    <property type="entry name" value="REC"/>
    <property type="match status" value="1"/>
</dbReference>
<dbReference type="SUPFAM" id="SSF52172">
    <property type="entry name" value="CheY-like"/>
    <property type="match status" value="1"/>
</dbReference>
<sequence length="1004" mass="113293">MNSAHAGRIEPPATSFVETDSITVLHVDDQPSFLEMAAAVLEAEQDDFVVETATSATAGLERLSEGGIDCIVSDYQMPGMDGLEFLDAVREEHPDLPFILFTGKGSEEVASDAIFAGVTDYLQKNPGSDQFTVLANRVENAVRQMRTEKRFEESRRRFRTLLSNLSGMVYQCENDPDWPMNFVSEGCGALTGYDPSELVDGTVSYGADVIHPDDRDRIWNTVQEAVEARRPFNIEYRIRTADGGEKWVWEQGRGVLDGGTVTALEGFITDITDRKESHQELEYQSSLLEAQMETTIDGLLLVDEDRTVVSYNEQFLEMWEIPDELLETESDTALLDWVVDQQVADPGEFLALVEELYDHPEETSRDTVQLRDGRVFDRYSAPVIGDDGTNYGRLWVFRDVTERRERERELERQEFLFRRVQEVADIGVWEYNPRTEDLCWTDGVRRIHGVEDDYEPTLETALEFYHPEDRDEIDSAVTEAIEAGRDYERELRIVRPDGTVRDVRAYGEVRTDESGNADLLRGVFQDITEQKEREQQLQRYEYAYESSLSGIVIANLDGEFTAANPAFLDMWGYDDRDDVLGRSVTAVWKHTEKAAAALDTVRERGGWEGELEAVRADGSTFYVRSAASLLTDDDGDPIGVMASFVDITERRERETQLAEERAKYSTLVEQSHDGILIIQNGDIVFVNSRFAELTDYDEADLLGTSFLAAIAPDDQALVQRRYERRLDPEREDPPSRYRVRFQTRDGRQRVAEVSAAQIRYEGADAVFASIRDVTEQQRHEEELEQLNEELAILNRVVRHDIRNDMSIILGWGELLEDHIDEAGAEHLKNILRSSKHVVELTDITRDYVETLASDDEMDVYPTRLRPMLQKEIALRQEAYPDAAISAAGSIPDVEVQANEMLSSVFRNLLNNAVQHNDKDAPVVEIRAEARADTVQVTISDNGPGVPAGQQEAIFGKGERSLESTGTGIGLYLVETLVEQYSGDVRVEDDDSAGATFTVTLPKSG</sequence>
<keyword evidence="4" id="KW-0808">Transferase</keyword>
<feature type="domain" description="PAS" evidence="10">
    <location>
        <begin position="154"/>
        <end position="229"/>
    </location>
</feature>
<protein>
    <recommendedName>
        <fullName evidence="2">histidine kinase</fullName>
        <ecNumber evidence="2">2.7.13.3</ecNumber>
    </recommendedName>
</protein>
<comment type="caution">
    <text evidence="12">The sequence shown here is derived from an EMBL/GenBank/DDBJ whole genome shotgun (WGS) entry which is preliminary data.</text>
</comment>
<dbReference type="PANTHER" id="PTHR43304:SF1">
    <property type="entry name" value="PAC DOMAIN-CONTAINING PROTEIN"/>
    <property type="match status" value="1"/>
</dbReference>
<feature type="domain" description="PAC" evidence="11">
    <location>
        <begin position="607"/>
        <end position="659"/>
    </location>
</feature>
<accession>A0A6B0SKG6</accession>
<dbReference type="AlphaFoldDB" id="A0A6B0SKG6"/>
<dbReference type="InterPro" id="IPR052162">
    <property type="entry name" value="Sensor_kinase/Photoreceptor"/>
</dbReference>
<dbReference type="PROSITE" id="PS50112">
    <property type="entry name" value="PAS"/>
    <property type="match status" value="4"/>
</dbReference>
<dbReference type="EC" id="2.7.13.3" evidence="2"/>
<feature type="modified residue" description="4-aspartylphosphate" evidence="6">
    <location>
        <position position="74"/>
    </location>
</feature>
<dbReference type="NCBIfam" id="TIGR00229">
    <property type="entry name" value="sensory_box"/>
    <property type="match status" value="4"/>
</dbReference>
<evidence type="ECO:0000313" key="13">
    <source>
        <dbReference type="Proteomes" id="UP000471521"/>
    </source>
</evidence>
<feature type="domain" description="Histidine kinase" evidence="8">
    <location>
        <begin position="796"/>
        <end position="1004"/>
    </location>
</feature>
<dbReference type="Gene3D" id="2.10.70.100">
    <property type="match status" value="1"/>
</dbReference>
<comment type="catalytic activity">
    <reaction evidence="1">
        <text>ATP + protein L-histidine = ADP + protein N-phospho-L-histidine.</text>
        <dbReference type="EC" id="2.7.13.3"/>
    </reaction>
</comment>
<evidence type="ECO:0000256" key="1">
    <source>
        <dbReference type="ARBA" id="ARBA00000085"/>
    </source>
</evidence>
<dbReference type="Gene3D" id="1.10.287.130">
    <property type="match status" value="1"/>
</dbReference>
<dbReference type="InterPro" id="IPR003661">
    <property type="entry name" value="HisK_dim/P_dom"/>
</dbReference>
<dbReference type="InterPro" id="IPR000700">
    <property type="entry name" value="PAS-assoc_C"/>
</dbReference>
<dbReference type="EMBL" id="WUUU01000024">
    <property type="protein sequence ID" value="MXR20023.1"/>
    <property type="molecule type" value="Genomic_DNA"/>
</dbReference>
<evidence type="ECO:0000313" key="12">
    <source>
        <dbReference type="EMBL" id="MXR20023.1"/>
    </source>
</evidence>
<feature type="domain" description="PAS" evidence="10">
    <location>
        <begin position="536"/>
        <end position="577"/>
    </location>
</feature>
<dbReference type="CDD" id="cd00082">
    <property type="entry name" value="HisKA"/>
    <property type="match status" value="1"/>
</dbReference>
<dbReference type="InterPro" id="IPR036890">
    <property type="entry name" value="HATPase_C_sf"/>
</dbReference>
<evidence type="ECO:0000256" key="4">
    <source>
        <dbReference type="ARBA" id="ARBA00022679"/>
    </source>
</evidence>
<dbReference type="SMART" id="SM00091">
    <property type="entry name" value="PAS"/>
    <property type="match status" value="4"/>
</dbReference>
<feature type="domain" description="PAC" evidence="11">
    <location>
        <begin position="487"/>
        <end position="539"/>
    </location>
</feature>
<dbReference type="Pfam" id="PF13426">
    <property type="entry name" value="PAS_9"/>
    <property type="match status" value="1"/>
</dbReference>
<name>A0A6B0SKG6_9EURY</name>
<dbReference type="Gene3D" id="3.30.450.20">
    <property type="entry name" value="PAS domain"/>
    <property type="match status" value="5"/>
</dbReference>
<evidence type="ECO:0000256" key="3">
    <source>
        <dbReference type="ARBA" id="ARBA00022553"/>
    </source>
</evidence>
<dbReference type="SUPFAM" id="SSF47384">
    <property type="entry name" value="Homodimeric domain of signal transducing histidine kinase"/>
    <property type="match status" value="1"/>
</dbReference>
<proteinExistence type="predicted"/>
<evidence type="ECO:0000259" key="9">
    <source>
        <dbReference type="PROSITE" id="PS50110"/>
    </source>
</evidence>
<evidence type="ECO:0000256" key="7">
    <source>
        <dbReference type="SAM" id="Coils"/>
    </source>
</evidence>
<evidence type="ECO:0000256" key="6">
    <source>
        <dbReference type="PROSITE-ProRule" id="PRU00169"/>
    </source>
</evidence>
<feature type="domain" description="PAC" evidence="11">
    <location>
        <begin position="232"/>
        <end position="283"/>
    </location>
</feature>
<dbReference type="GO" id="GO:0006355">
    <property type="term" value="P:regulation of DNA-templated transcription"/>
    <property type="evidence" value="ECO:0007669"/>
    <property type="project" value="InterPro"/>
</dbReference>
<dbReference type="PROSITE" id="PS50109">
    <property type="entry name" value="HIS_KIN"/>
    <property type="match status" value="1"/>
</dbReference>
<dbReference type="Proteomes" id="UP000471521">
    <property type="component" value="Unassembled WGS sequence"/>
</dbReference>
<dbReference type="InterPro" id="IPR003594">
    <property type="entry name" value="HATPase_dom"/>
</dbReference>
<dbReference type="Pfam" id="PF02518">
    <property type="entry name" value="HATPase_c"/>
    <property type="match status" value="1"/>
</dbReference>
<dbReference type="Pfam" id="PF00072">
    <property type="entry name" value="Response_reg"/>
    <property type="match status" value="1"/>
</dbReference>
<keyword evidence="13" id="KW-1185">Reference proteome</keyword>
<dbReference type="Gene3D" id="3.40.50.2300">
    <property type="match status" value="1"/>
</dbReference>
<dbReference type="InterPro" id="IPR013655">
    <property type="entry name" value="PAS_fold_3"/>
</dbReference>
<feature type="coiled-coil region" evidence="7">
    <location>
        <begin position="776"/>
        <end position="803"/>
    </location>
</feature>
<dbReference type="CDD" id="cd00130">
    <property type="entry name" value="PAS"/>
    <property type="match status" value="4"/>
</dbReference>
<dbReference type="Pfam" id="PF08447">
    <property type="entry name" value="PAS_3"/>
    <property type="match status" value="2"/>
</dbReference>
<feature type="domain" description="PAC" evidence="11">
    <location>
        <begin position="361"/>
        <end position="412"/>
    </location>
</feature>
<dbReference type="InterPro" id="IPR005467">
    <property type="entry name" value="His_kinase_dom"/>
</dbReference>
<dbReference type="InterPro" id="IPR000014">
    <property type="entry name" value="PAS"/>
</dbReference>
<dbReference type="GO" id="GO:0000155">
    <property type="term" value="F:phosphorelay sensor kinase activity"/>
    <property type="evidence" value="ECO:0007669"/>
    <property type="project" value="InterPro"/>
</dbReference>
<dbReference type="PROSITE" id="PS50113">
    <property type="entry name" value="PAC"/>
    <property type="match status" value="5"/>
</dbReference>
<feature type="domain" description="PAC" evidence="11">
    <location>
        <begin position="735"/>
        <end position="785"/>
    </location>
</feature>
<dbReference type="InterPro" id="IPR035965">
    <property type="entry name" value="PAS-like_dom_sf"/>
</dbReference>
<keyword evidence="3 6" id="KW-0597">Phosphoprotein</keyword>
<evidence type="ECO:0000256" key="2">
    <source>
        <dbReference type="ARBA" id="ARBA00012438"/>
    </source>
</evidence>
<reference evidence="12 13" key="1">
    <citation type="submission" date="2019-12" db="EMBL/GenBank/DDBJ databases">
        <title>Isolation and characterization of three novel carbon monoxide-oxidizing members of Halobacteria from salione crusts and soils.</title>
        <authorList>
            <person name="Myers M.R."/>
            <person name="King G.M."/>
        </authorList>
    </citation>
    <scope>NUCLEOTIDE SEQUENCE [LARGE SCALE GENOMIC DNA]</scope>
    <source>
        <strain evidence="12 13">PCN9</strain>
    </source>
</reference>
<dbReference type="SMART" id="SM00388">
    <property type="entry name" value="HisKA"/>
    <property type="match status" value="1"/>
</dbReference>
<feature type="domain" description="PAS" evidence="10">
    <location>
        <begin position="413"/>
        <end position="484"/>
    </location>
</feature>